<keyword evidence="3" id="KW-0804">Transcription</keyword>
<evidence type="ECO:0000259" key="4">
    <source>
        <dbReference type="PROSITE" id="PS50949"/>
    </source>
</evidence>
<dbReference type="CDD" id="cd07377">
    <property type="entry name" value="WHTH_GntR"/>
    <property type="match status" value="1"/>
</dbReference>
<dbReference type="EMBL" id="LT629795">
    <property type="protein sequence ID" value="SDU37977.1"/>
    <property type="molecule type" value="Genomic_DNA"/>
</dbReference>
<dbReference type="AlphaFoldDB" id="A0A8I1K6W4"/>
<dbReference type="SMART" id="SM00345">
    <property type="entry name" value="HTH_GNTR"/>
    <property type="match status" value="1"/>
</dbReference>
<dbReference type="InterPro" id="IPR008920">
    <property type="entry name" value="TF_FadR/GntR_C"/>
</dbReference>
<reference evidence="5" key="2">
    <citation type="submission" date="2020-12" db="EMBL/GenBank/DDBJ databases">
        <title>Antibiotic resistance and phylogeny of Pseudomonas spp. isolated over three decades from chicken meat in the Norwegian food chain.</title>
        <authorList>
            <person name="Moen B."/>
        </authorList>
    </citation>
    <scope>NUCLEOTIDE SEQUENCE</scope>
    <source>
        <strain evidence="5">MF6762</strain>
    </source>
</reference>
<dbReference type="PANTHER" id="PTHR43537:SF53">
    <property type="entry name" value="HTH-TYPE TRANSCRIPTIONAL REPRESSOR NANR"/>
    <property type="match status" value="1"/>
</dbReference>
<dbReference type="SUPFAM" id="SSF46785">
    <property type="entry name" value="Winged helix' DNA-binding domain"/>
    <property type="match status" value="1"/>
</dbReference>
<gene>
    <name evidence="5" type="ORF">JFT45_05510</name>
    <name evidence="6" type="ORF">SAMN04490201_1326</name>
</gene>
<dbReference type="PANTHER" id="PTHR43537">
    <property type="entry name" value="TRANSCRIPTIONAL REGULATOR, GNTR FAMILY"/>
    <property type="match status" value="1"/>
</dbReference>
<dbReference type="InterPro" id="IPR011711">
    <property type="entry name" value="GntR_C"/>
</dbReference>
<proteinExistence type="predicted"/>
<dbReference type="Gene3D" id="1.10.10.10">
    <property type="entry name" value="Winged helix-like DNA-binding domain superfamily/Winged helix DNA-binding domain"/>
    <property type="match status" value="1"/>
</dbReference>
<dbReference type="Gene3D" id="1.20.120.530">
    <property type="entry name" value="GntR ligand-binding domain-like"/>
    <property type="match status" value="1"/>
</dbReference>
<protein>
    <submittedName>
        <fullName evidence="6">DNA-binding transcriptional regulator, GntR family</fullName>
    </submittedName>
    <submittedName>
        <fullName evidence="5">GntR family transcriptional regulator</fullName>
    </submittedName>
</protein>
<keyword evidence="1" id="KW-0805">Transcription regulation</keyword>
<dbReference type="EMBL" id="JAEKCZ010000004">
    <property type="protein sequence ID" value="MBJ2255976.1"/>
    <property type="molecule type" value="Genomic_DNA"/>
</dbReference>
<dbReference type="Proteomes" id="UP000658390">
    <property type="component" value="Unassembled WGS sequence"/>
</dbReference>
<dbReference type="SMART" id="SM00895">
    <property type="entry name" value="FCD"/>
    <property type="match status" value="1"/>
</dbReference>
<keyword evidence="2 6" id="KW-0238">DNA-binding</keyword>
<dbReference type="GeneID" id="96619013"/>
<dbReference type="InterPro" id="IPR036388">
    <property type="entry name" value="WH-like_DNA-bd_sf"/>
</dbReference>
<dbReference type="GO" id="GO:0003700">
    <property type="term" value="F:DNA-binding transcription factor activity"/>
    <property type="evidence" value="ECO:0007669"/>
    <property type="project" value="InterPro"/>
</dbReference>
<dbReference type="Proteomes" id="UP000182058">
    <property type="component" value="Chromosome I"/>
</dbReference>
<reference evidence="6 7" key="1">
    <citation type="submission" date="2016-10" db="EMBL/GenBank/DDBJ databases">
        <authorList>
            <person name="Varghese N."/>
            <person name="Submissions S."/>
        </authorList>
    </citation>
    <scope>NUCLEOTIDE SEQUENCE [LARGE SCALE GENOMIC DNA]</scope>
    <source>
        <strain evidence="6 7">BS3667</strain>
    </source>
</reference>
<evidence type="ECO:0000256" key="3">
    <source>
        <dbReference type="ARBA" id="ARBA00023163"/>
    </source>
</evidence>
<dbReference type="Pfam" id="PF00392">
    <property type="entry name" value="GntR"/>
    <property type="match status" value="1"/>
</dbReference>
<evidence type="ECO:0000256" key="2">
    <source>
        <dbReference type="ARBA" id="ARBA00023125"/>
    </source>
</evidence>
<evidence type="ECO:0000256" key="1">
    <source>
        <dbReference type="ARBA" id="ARBA00023015"/>
    </source>
</evidence>
<dbReference type="OrthoDB" id="5243844at2"/>
<keyword evidence="7" id="KW-1185">Reference proteome</keyword>
<dbReference type="PROSITE" id="PS50949">
    <property type="entry name" value="HTH_GNTR"/>
    <property type="match status" value="1"/>
</dbReference>
<dbReference type="InterPro" id="IPR000524">
    <property type="entry name" value="Tscrpt_reg_HTH_GntR"/>
</dbReference>
<accession>A0A8I1K6W4</accession>
<sequence length="247" mass="27475">MSSFALLQPCTSSLRSRPQTGIHQHDDVYTRLLDAIVEQRILPDSRLSEDALAQKYGASRSHVREALSRLSYQQLVTVHPNARARVAAPTNEQIRQALHARRLTEMALIPMACKQPEKDDLRQLHQLLESQRQSQAENRHGAAIRLAAAFHQHLAKMAGNAPLAYFLGNLVPLTSLAIARNDINSIGAWQHQAAIAKAVENQDETTAIRLVSLYLDDILLRCTPAPQIKASTAQTPRGSWLQASHRQ</sequence>
<dbReference type="GO" id="GO:0003677">
    <property type="term" value="F:DNA binding"/>
    <property type="evidence" value="ECO:0007669"/>
    <property type="project" value="UniProtKB-KW"/>
</dbReference>
<dbReference type="SUPFAM" id="SSF48008">
    <property type="entry name" value="GntR ligand-binding domain-like"/>
    <property type="match status" value="1"/>
</dbReference>
<evidence type="ECO:0000313" key="8">
    <source>
        <dbReference type="Proteomes" id="UP000658390"/>
    </source>
</evidence>
<evidence type="ECO:0000313" key="6">
    <source>
        <dbReference type="EMBL" id="SDU37977.1"/>
    </source>
</evidence>
<organism evidence="5 8">
    <name type="scientific">Pseudomonas psychrophila</name>
    <dbReference type="NCBI Taxonomy" id="122355"/>
    <lineage>
        <taxon>Bacteria</taxon>
        <taxon>Pseudomonadati</taxon>
        <taxon>Pseudomonadota</taxon>
        <taxon>Gammaproteobacteria</taxon>
        <taxon>Pseudomonadales</taxon>
        <taxon>Pseudomonadaceae</taxon>
        <taxon>Pseudomonas</taxon>
    </lineage>
</organism>
<name>A0A8I1K6W4_9PSED</name>
<dbReference type="Pfam" id="PF07729">
    <property type="entry name" value="FCD"/>
    <property type="match status" value="1"/>
</dbReference>
<dbReference type="InterPro" id="IPR036390">
    <property type="entry name" value="WH_DNA-bd_sf"/>
</dbReference>
<evidence type="ECO:0000313" key="7">
    <source>
        <dbReference type="Proteomes" id="UP000182058"/>
    </source>
</evidence>
<evidence type="ECO:0000313" key="5">
    <source>
        <dbReference type="EMBL" id="MBJ2255976.1"/>
    </source>
</evidence>
<feature type="domain" description="HTH gntR-type" evidence="4">
    <location>
        <begin position="22"/>
        <end position="89"/>
    </location>
</feature>
<dbReference type="RefSeq" id="WP_019824051.1">
    <property type="nucleotide sequence ID" value="NZ_ATLR01000014.1"/>
</dbReference>